<sequence>MSFPISPDEDERLKVLLETGALDPQQDPVLDSLCEEVRQHFGVPMCTITLLDRARQQIRAAQGLETGDTPRNAAFCNYTILSDEVFVVSDALADDRFRDNPFVTGAPFLRFYAGAPLIFLKNIRLGALCLLDTKPRSFSRGDKAELQLFAERAVQKIAARELQGP</sequence>
<dbReference type="SMART" id="SM00065">
    <property type="entry name" value="GAF"/>
    <property type="match status" value="1"/>
</dbReference>
<proteinExistence type="predicted"/>
<organism evidence="2 3">
    <name type="scientific">Microvirga aerilata</name>
    <dbReference type="NCBI Taxonomy" id="670292"/>
    <lineage>
        <taxon>Bacteria</taxon>
        <taxon>Pseudomonadati</taxon>
        <taxon>Pseudomonadota</taxon>
        <taxon>Alphaproteobacteria</taxon>
        <taxon>Hyphomicrobiales</taxon>
        <taxon>Methylobacteriaceae</taxon>
        <taxon>Microvirga</taxon>
    </lineage>
</organism>
<dbReference type="RefSeq" id="WP_202063346.1">
    <property type="nucleotide sequence ID" value="NZ_JAEQMY010000042.1"/>
</dbReference>
<keyword evidence="3" id="KW-1185">Reference proteome</keyword>
<accession>A0A936ZIC1</accession>
<dbReference type="PANTHER" id="PTHR43102">
    <property type="entry name" value="SLR1143 PROTEIN"/>
    <property type="match status" value="1"/>
</dbReference>
<dbReference type="InterPro" id="IPR003018">
    <property type="entry name" value="GAF"/>
</dbReference>
<evidence type="ECO:0000313" key="3">
    <source>
        <dbReference type="Proteomes" id="UP000605848"/>
    </source>
</evidence>
<gene>
    <name evidence="2" type="ORF">JKG68_21180</name>
</gene>
<dbReference type="Pfam" id="PF01590">
    <property type="entry name" value="GAF"/>
    <property type="match status" value="1"/>
</dbReference>
<evidence type="ECO:0000259" key="1">
    <source>
        <dbReference type="SMART" id="SM00065"/>
    </source>
</evidence>
<dbReference type="EMBL" id="JAEQMY010000042">
    <property type="protein sequence ID" value="MBL0406475.1"/>
    <property type="molecule type" value="Genomic_DNA"/>
</dbReference>
<dbReference type="Proteomes" id="UP000605848">
    <property type="component" value="Unassembled WGS sequence"/>
</dbReference>
<protein>
    <submittedName>
        <fullName evidence="2">GAF domain-containing protein</fullName>
    </submittedName>
</protein>
<dbReference type="PANTHER" id="PTHR43102:SF2">
    <property type="entry name" value="GAF DOMAIN-CONTAINING PROTEIN"/>
    <property type="match status" value="1"/>
</dbReference>
<dbReference type="SUPFAM" id="SSF55781">
    <property type="entry name" value="GAF domain-like"/>
    <property type="match status" value="1"/>
</dbReference>
<dbReference type="AlphaFoldDB" id="A0A936ZIC1"/>
<comment type="caution">
    <text evidence="2">The sequence shown here is derived from an EMBL/GenBank/DDBJ whole genome shotgun (WGS) entry which is preliminary data.</text>
</comment>
<dbReference type="Gene3D" id="3.30.450.40">
    <property type="match status" value="1"/>
</dbReference>
<name>A0A936ZIC1_9HYPH</name>
<evidence type="ECO:0000313" key="2">
    <source>
        <dbReference type="EMBL" id="MBL0406475.1"/>
    </source>
</evidence>
<feature type="domain" description="GAF" evidence="1">
    <location>
        <begin position="25"/>
        <end position="164"/>
    </location>
</feature>
<reference evidence="2" key="1">
    <citation type="submission" date="2021-01" db="EMBL/GenBank/DDBJ databases">
        <title>Microvirga sp.</title>
        <authorList>
            <person name="Kim M.K."/>
        </authorList>
    </citation>
    <scope>NUCLEOTIDE SEQUENCE</scope>
    <source>
        <strain evidence="2">5420S-16</strain>
    </source>
</reference>
<dbReference type="InterPro" id="IPR029016">
    <property type="entry name" value="GAF-like_dom_sf"/>
</dbReference>